<dbReference type="EMBL" id="CM047906">
    <property type="protein sequence ID" value="KAJ0086286.1"/>
    <property type="molecule type" value="Genomic_DNA"/>
</dbReference>
<reference evidence="2" key="1">
    <citation type="journal article" date="2023" name="G3 (Bethesda)">
        <title>Genome assembly and association tests identify interacting loci associated with vigor, precocity, and sex in interspecific pistachio rootstocks.</title>
        <authorList>
            <person name="Palmer W."/>
            <person name="Jacygrad E."/>
            <person name="Sagayaradj S."/>
            <person name="Cavanaugh K."/>
            <person name="Han R."/>
            <person name="Bertier L."/>
            <person name="Beede B."/>
            <person name="Kafkas S."/>
            <person name="Golino D."/>
            <person name="Preece J."/>
            <person name="Michelmore R."/>
        </authorList>
    </citation>
    <scope>NUCLEOTIDE SEQUENCE [LARGE SCALE GENOMIC DNA]</scope>
</reference>
<gene>
    <name evidence="1" type="ORF">Patl1_09178</name>
</gene>
<comment type="caution">
    <text evidence="1">The sequence shown here is derived from an EMBL/GenBank/DDBJ whole genome shotgun (WGS) entry which is preliminary data.</text>
</comment>
<evidence type="ECO:0000313" key="1">
    <source>
        <dbReference type="EMBL" id="KAJ0086286.1"/>
    </source>
</evidence>
<protein>
    <submittedName>
        <fullName evidence="1">Uncharacterized protein</fullName>
    </submittedName>
</protein>
<evidence type="ECO:0000313" key="2">
    <source>
        <dbReference type="Proteomes" id="UP001164250"/>
    </source>
</evidence>
<accession>A0ACC1AHT8</accession>
<keyword evidence="2" id="KW-1185">Reference proteome</keyword>
<proteinExistence type="predicted"/>
<dbReference type="Proteomes" id="UP001164250">
    <property type="component" value="Chromosome 10"/>
</dbReference>
<name>A0ACC1AHT8_9ROSI</name>
<organism evidence="1 2">
    <name type="scientific">Pistacia atlantica</name>
    <dbReference type="NCBI Taxonomy" id="434234"/>
    <lineage>
        <taxon>Eukaryota</taxon>
        <taxon>Viridiplantae</taxon>
        <taxon>Streptophyta</taxon>
        <taxon>Embryophyta</taxon>
        <taxon>Tracheophyta</taxon>
        <taxon>Spermatophyta</taxon>
        <taxon>Magnoliopsida</taxon>
        <taxon>eudicotyledons</taxon>
        <taxon>Gunneridae</taxon>
        <taxon>Pentapetalae</taxon>
        <taxon>rosids</taxon>
        <taxon>malvids</taxon>
        <taxon>Sapindales</taxon>
        <taxon>Anacardiaceae</taxon>
        <taxon>Pistacia</taxon>
    </lineage>
</organism>
<sequence>MSSLMMLVPLHPSSPMALQTQLIPIGYRPMIGSNMDQKAASTKKLKFVHSGCGRGANRTSSHHLGPLALPPTGATTVLVIEAIAGEAVHRLGHPSLAVLKTMLASMSNPIQDLSTECPICPFVLQLSDALGFGLASSSALVMPPSSTTADQSSDLIPSNSTGLPQSLSASTYSSSIGDSQSSPLTPIDFVPPCSATPPTTIRQRSDIAFAINQVAQRQSAPTQHDMCFVKRIFRYCALGSVPESDCSNQGPPSLYQQMTEMANGRVKDQEFQEGASLPAQPLELLMHDEQFRVSLTRPIEPMSINCARDAWISNHFPLLSRSQLVGGVVKRKNETIISMVGGGRLPVKSLARFKCIDRSWSSLISDPDFVYAHLKRAKTENNCGLLLSFISHENLSTTINLFTINDYGLAVLDYSVQVCLDSYCFLPSCNGLVCFYGVRGGIHVCNPATKNMVKLPGNGAKRSRLLSCGFGFDRQACTSKVIMISEPSSSADDPNIEIFTMGTRSWRTVKYHERFRFLNRQPPVFASGFFYWIIANNDSSGFLIASFDIGNETFEVIHPPESVSRKDWHMLCLGELGGDLCLMDIDFELEGRRRMDLWLLKEVSGKSCGHDKKQRWIQESIVHPSEPLDATRPVALNHERSEILLHGFLKGSDSLMNWYNLETRSFREQDMKEISSPYFHVSTHVESFVPLNV</sequence>